<dbReference type="Proteomes" id="UP000005839">
    <property type="component" value="Unassembled WGS sequence"/>
</dbReference>
<comment type="caution">
    <text evidence="2">The sequence shown here is derived from an EMBL/GenBank/DDBJ whole genome shotgun (WGS) entry which is preliminary data.</text>
</comment>
<evidence type="ECO:0000313" key="2">
    <source>
        <dbReference type="EMBL" id="EDP99982.1"/>
    </source>
</evidence>
<feature type="domain" description="ChrR-like cupin" evidence="1">
    <location>
        <begin position="123"/>
        <end position="221"/>
    </location>
</feature>
<accession>A9DF69</accession>
<dbReference type="InterPro" id="IPR014710">
    <property type="entry name" value="RmlC-like_jellyroll"/>
</dbReference>
<dbReference type="InterPro" id="IPR025979">
    <property type="entry name" value="ChrR-like_cupin_dom"/>
</dbReference>
<dbReference type="EMBL" id="ABIC01000028">
    <property type="protein sequence ID" value="EDP99982.1"/>
    <property type="molecule type" value="Genomic_DNA"/>
</dbReference>
<dbReference type="RefSeq" id="WP_005500885.1">
    <property type="nucleotide sequence ID" value="NZ_ABIC01000028.1"/>
</dbReference>
<dbReference type="STRING" id="314608.KT99_16856"/>
<dbReference type="Gene3D" id="2.60.120.10">
    <property type="entry name" value="Jelly Rolls"/>
    <property type="match status" value="1"/>
</dbReference>
<dbReference type="InterPro" id="IPR011051">
    <property type="entry name" value="RmlC_Cupin_sf"/>
</dbReference>
<feature type="domain" description="ChrR-like cupin" evidence="1">
    <location>
        <begin position="15"/>
        <end position="117"/>
    </location>
</feature>
<gene>
    <name evidence="2" type="ORF">KT99_16856</name>
</gene>
<keyword evidence="3" id="KW-1185">Reference proteome</keyword>
<evidence type="ECO:0000259" key="1">
    <source>
        <dbReference type="Pfam" id="PF12973"/>
    </source>
</evidence>
<organism evidence="2 3">
    <name type="scientific">Shewanella benthica KT99</name>
    <dbReference type="NCBI Taxonomy" id="314608"/>
    <lineage>
        <taxon>Bacteria</taxon>
        <taxon>Pseudomonadati</taxon>
        <taxon>Pseudomonadota</taxon>
        <taxon>Gammaproteobacteria</taxon>
        <taxon>Alteromonadales</taxon>
        <taxon>Shewanellaceae</taxon>
        <taxon>Shewanella</taxon>
    </lineage>
</organism>
<dbReference type="Pfam" id="PF12973">
    <property type="entry name" value="Cupin_7"/>
    <property type="match status" value="2"/>
</dbReference>
<dbReference type="CDD" id="cd20303">
    <property type="entry name" value="cupin_ChrR_1"/>
    <property type="match status" value="2"/>
</dbReference>
<proteinExistence type="predicted"/>
<dbReference type="AlphaFoldDB" id="A9DF69"/>
<name>A9DF69_9GAMM</name>
<sequence>MNPSLNINLHMDFSERVVIDSNDMDWLPSPLEGVTRKPLARENQESGHATSLVRYQAGSHFSAHSHPKGEEIFVLEGTFSDETGDYPAGTYIRNPPGSSHSPFSTDGCTLFVKLNQFNIRDIQQVRVDTKRQAWQRGIGGLEVMSLHDFEGQHTALVKWPADEMFQPHRHFGGEEVLVLSGLFEDEHGRYPANTWIRSPHQSEHHPFVKQETIILVKVGHLPV</sequence>
<evidence type="ECO:0000313" key="3">
    <source>
        <dbReference type="Proteomes" id="UP000005839"/>
    </source>
</evidence>
<reference evidence="2 3" key="1">
    <citation type="submission" date="2007-10" db="EMBL/GenBank/DDBJ databases">
        <authorList>
            <person name="Yayanos A."/>
            <person name="Ferriera S."/>
            <person name="Johnson J."/>
            <person name="Kravitz S."/>
            <person name="Halpern A."/>
            <person name="Remington K."/>
            <person name="Beeson K."/>
            <person name="Tran B."/>
            <person name="Rogers Y.-H."/>
            <person name="Friedman R."/>
            <person name="Venter J.C."/>
        </authorList>
    </citation>
    <scope>NUCLEOTIDE SEQUENCE [LARGE SCALE GENOMIC DNA]</scope>
    <source>
        <strain evidence="2 3">KT99</strain>
    </source>
</reference>
<dbReference type="SUPFAM" id="SSF51182">
    <property type="entry name" value="RmlC-like cupins"/>
    <property type="match status" value="2"/>
</dbReference>
<protein>
    <submittedName>
        <fullName evidence="2">Predicted transcription negative regulator</fullName>
    </submittedName>
</protein>